<dbReference type="Proteomes" id="UP000257109">
    <property type="component" value="Unassembled WGS sequence"/>
</dbReference>
<reference evidence="2" key="1">
    <citation type="submission" date="2018-05" db="EMBL/GenBank/DDBJ databases">
        <title>Draft genome of Mucuna pruriens seed.</title>
        <authorList>
            <person name="Nnadi N.E."/>
            <person name="Vos R."/>
            <person name="Hasami M.H."/>
            <person name="Devisetty U.K."/>
            <person name="Aguiy J.C."/>
        </authorList>
    </citation>
    <scope>NUCLEOTIDE SEQUENCE [LARGE SCALE GENOMIC DNA]</scope>
    <source>
        <strain evidence="2">JCA_2017</strain>
    </source>
</reference>
<comment type="caution">
    <text evidence="2">The sequence shown here is derived from an EMBL/GenBank/DDBJ whole genome shotgun (WGS) entry which is preliminary data.</text>
</comment>
<gene>
    <name evidence="2" type="ORF">CR513_25994</name>
</gene>
<dbReference type="AlphaFoldDB" id="A0A371GN85"/>
<name>A0A371GN85_MUCPR</name>
<accession>A0A371GN85</accession>
<feature type="domain" description="DUF7745" evidence="1">
    <location>
        <begin position="38"/>
        <end position="94"/>
    </location>
</feature>
<dbReference type="PANTHER" id="PTHR48201:SF12">
    <property type="entry name" value="AMINOTRANSFERASE-LIKE PLANT MOBILE DOMAIN-CONTAINING PROTEIN"/>
    <property type="match status" value="1"/>
</dbReference>
<evidence type="ECO:0000313" key="3">
    <source>
        <dbReference type="Proteomes" id="UP000257109"/>
    </source>
</evidence>
<dbReference type="InterPro" id="IPR056647">
    <property type="entry name" value="DUF7745"/>
</dbReference>
<evidence type="ECO:0000259" key="1">
    <source>
        <dbReference type="Pfam" id="PF24924"/>
    </source>
</evidence>
<protein>
    <recommendedName>
        <fullName evidence="1">DUF7745 domain-containing protein</fullName>
    </recommendedName>
</protein>
<evidence type="ECO:0000313" key="2">
    <source>
        <dbReference type="EMBL" id="RDX91950.1"/>
    </source>
</evidence>
<organism evidence="2 3">
    <name type="scientific">Mucuna pruriens</name>
    <name type="common">Velvet bean</name>
    <name type="synonym">Dolichos pruriens</name>
    <dbReference type="NCBI Taxonomy" id="157652"/>
    <lineage>
        <taxon>Eukaryota</taxon>
        <taxon>Viridiplantae</taxon>
        <taxon>Streptophyta</taxon>
        <taxon>Embryophyta</taxon>
        <taxon>Tracheophyta</taxon>
        <taxon>Spermatophyta</taxon>
        <taxon>Magnoliopsida</taxon>
        <taxon>eudicotyledons</taxon>
        <taxon>Gunneridae</taxon>
        <taxon>Pentapetalae</taxon>
        <taxon>rosids</taxon>
        <taxon>fabids</taxon>
        <taxon>Fabales</taxon>
        <taxon>Fabaceae</taxon>
        <taxon>Papilionoideae</taxon>
        <taxon>50 kb inversion clade</taxon>
        <taxon>NPAAA clade</taxon>
        <taxon>indigoferoid/millettioid clade</taxon>
        <taxon>Phaseoleae</taxon>
        <taxon>Mucuna</taxon>
    </lineage>
</organism>
<feature type="non-terminal residue" evidence="2">
    <location>
        <position position="1"/>
    </location>
</feature>
<keyword evidence="3" id="KW-1185">Reference proteome</keyword>
<dbReference type="EMBL" id="QJKJ01004990">
    <property type="protein sequence ID" value="RDX91950.1"/>
    <property type="molecule type" value="Genomic_DNA"/>
</dbReference>
<sequence>MEIGTQYWTKQQHLIHVKPLDLHSLYYWGGCLKGRWCRTFKRKHDNLLNIIDVELQPALVQYYDLPLRCFTFRNFQIAPTLEEYEHLLGLPWKYTRWRSSKRPSNRWSPNKDP</sequence>
<proteinExistence type="predicted"/>
<dbReference type="PANTHER" id="PTHR48201">
    <property type="entry name" value="PROTEIN, PUTATIVE-RELATED"/>
    <property type="match status" value="1"/>
</dbReference>
<dbReference type="Pfam" id="PF24924">
    <property type="entry name" value="DUF7745"/>
    <property type="match status" value="1"/>
</dbReference>